<gene>
    <name evidence="1" type="ORF">NB22_08850</name>
</gene>
<accession>A0A829LRI6</accession>
<evidence type="ECO:0000313" key="2">
    <source>
        <dbReference type="Proteomes" id="UP000018412"/>
    </source>
</evidence>
<protein>
    <submittedName>
        <fullName evidence="1">Uncharacterized protein</fullName>
    </submittedName>
</protein>
<proteinExistence type="predicted"/>
<evidence type="ECO:0000313" key="1">
    <source>
        <dbReference type="EMBL" id="ESS00724.1"/>
    </source>
</evidence>
<dbReference type="EMBL" id="AYHA01000149">
    <property type="protein sequence ID" value="ESS00724.1"/>
    <property type="molecule type" value="Genomic_DNA"/>
</dbReference>
<dbReference type="Proteomes" id="UP000018412">
    <property type="component" value="Unassembled WGS sequence"/>
</dbReference>
<sequence length="156" mass="17557">MGMKNNQDINLAYFGFQNKINQSGGVNTHDSQLLPRKDGSLDFNLKCSLNFGKEFQQLLKTDTWYIYLTVLSEEADLKGQIYLDQVYGPIPKDIGSISFGAGFDVHVDGKLIVQNSIRSLLFELSITNKTDEDDGFDSAIKDSCFFQTVIPIWSNK</sequence>
<name>A0A829LRI6_LIMFE</name>
<organism evidence="1 2">
    <name type="scientific">Limosilactobacillus fermentum NB-22</name>
    <dbReference type="NCBI Taxonomy" id="1408443"/>
    <lineage>
        <taxon>Bacteria</taxon>
        <taxon>Bacillati</taxon>
        <taxon>Bacillota</taxon>
        <taxon>Bacilli</taxon>
        <taxon>Lactobacillales</taxon>
        <taxon>Lactobacillaceae</taxon>
        <taxon>Limosilactobacillus</taxon>
    </lineage>
</organism>
<reference evidence="1 2" key="2">
    <citation type="journal article" date="2015" name="Genome Announc.">
        <title>Draft Genome Sequence of Lactobacillus fermentum NB-22.</title>
        <authorList>
            <person name="Chaplin A.V."/>
            <person name="Shkoporov A.N."/>
            <person name="Efimov B.A."/>
            <person name="Pikina A.P."/>
            <person name="Borisova O.Y."/>
            <person name="Gladko I.A."/>
            <person name="Postnikova E.A."/>
            <person name="Lordkipanidze A.E."/>
            <person name="Kafarskaia L.I."/>
        </authorList>
    </citation>
    <scope>NUCLEOTIDE SEQUENCE [LARGE SCALE GENOMIC DNA]</scope>
    <source>
        <strain evidence="1 2">NB-22</strain>
    </source>
</reference>
<dbReference type="AlphaFoldDB" id="A0A829LRI6"/>
<reference evidence="2" key="1">
    <citation type="submission" date="2013-10" db="EMBL/GenBank/DDBJ databases">
        <title>Draft genome sequence of Lactobacillus fermentum NB-22.</title>
        <authorList>
            <person name="Chaplin A.V."/>
            <person name="Shkoporov A.N."/>
            <person name="Khokhlova E.V."/>
            <person name="Efimov B.A."/>
            <person name="Kafarskaia L.I."/>
        </authorList>
    </citation>
    <scope>NUCLEOTIDE SEQUENCE [LARGE SCALE GENOMIC DNA]</scope>
    <source>
        <strain evidence="2">NB-22</strain>
    </source>
</reference>
<comment type="caution">
    <text evidence="1">The sequence shown here is derived from an EMBL/GenBank/DDBJ whole genome shotgun (WGS) entry which is preliminary data.</text>
</comment>